<dbReference type="AlphaFoldDB" id="A0A9W6TH94"/>
<evidence type="ECO:0000313" key="4">
    <source>
        <dbReference type="Proteomes" id="UP001165083"/>
    </source>
</evidence>
<protein>
    <submittedName>
        <fullName evidence="3">Unnamed protein product</fullName>
    </submittedName>
</protein>
<dbReference type="Pfam" id="PF00583">
    <property type="entry name" value="Acetyltransf_1"/>
    <property type="match status" value="1"/>
</dbReference>
<feature type="domain" description="N-acetyltransferase" evidence="2">
    <location>
        <begin position="13"/>
        <end position="179"/>
    </location>
</feature>
<evidence type="ECO:0000313" key="3">
    <source>
        <dbReference type="EMBL" id="GMF14197.1"/>
    </source>
</evidence>
<dbReference type="EMBL" id="BSXW01000185">
    <property type="protein sequence ID" value="GMF14197.1"/>
    <property type="molecule type" value="Genomic_DNA"/>
</dbReference>
<gene>
    <name evidence="3" type="ORF">Plil01_000458500</name>
</gene>
<name>A0A9W6TH94_9STRA</name>
<dbReference type="SUPFAM" id="SSF55729">
    <property type="entry name" value="Acyl-CoA N-acyltransferases (Nat)"/>
    <property type="match status" value="1"/>
</dbReference>
<dbReference type="InterPro" id="IPR000182">
    <property type="entry name" value="GNAT_dom"/>
</dbReference>
<organism evidence="3 4">
    <name type="scientific">Phytophthora lilii</name>
    <dbReference type="NCBI Taxonomy" id="2077276"/>
    <lineage>
        <taxon>Eukaryota</taxon>
        <taxon>Sar</taxon>
        <taxon>Stramenopiles</taxon>
        <taxon>Oomycota</taxon>
        <taxon>Peronosporomycetes</taxon>
        <taxon>Peronosporales</taxon>
        <taxon>Peronosporaceae</taxon>
        <taxon>Phytophthora</taxon>
    </lineage>
</organism>
<dbReference type="InterPro" id="IPR050769">
    <property type="entry name" value="NAT_camello-type"/>
</dbReference>
<accession>A0A9W6TH94</accession>
<dbReference type="Proteomes" id="UP001165083">
    <property type="component" value="Unassembled WGS sequence"/>
</dbReference>
<dbReference type="Gene3D" id="3.40.630.30">
    <property type="match status" value="1"/>
</dbReference>
<reference evidence="3" key="1">
    <citation type="submission" date="2023-04" db="EMBL/GenBank/DDBJ databases">
        <title>Phytophthora lilii NBRC 32176.</title>
        <authorList>
            <person name="Ichikawa N."/>
            <person name="Sato H."/>
            <person name="Tonouchi N."/>
        </authorList>
    </citation>
    <scope>NUCLEOTIDE SEQUENCE</scope>
    <source>
        <strain evidence="3">NBRC 32176</strain>
    </source>
</reference>
<dbReference type="OrthoDB" id="91894at2759"/>
<dbReference type="PANTHER" id="PTHR13947">
    <property type="entry name" value="GNAT FAMILY N-ACETYLTRANSFERASE"/>
    <property type="match status" value="1"/>
</dbReference>
<proteinExistence type="predicted"/>
<sequence>MGISDTNQVTANIVIRQFRAVDLPQVVEVFKGGMRSYAPFRALPEQMEAYFQKSLNDDLADIMGTYITSGGNFWVATSKEEPTEVVGIVGLEPKDNQEGELRRMSVKDTYRRFGVGRKLIVVLEEWAQSNGFRKVWLTTGGVMDKARAFYSSMGYEQTAITVVNESPRFEAYTFEKRLRNSVVVKANGSPKDEIESTAGSISLCGSSAPMT</sequence>
<dbReference type="PANTHER" id="PTHR13947:SF37">
    <property type="entry name" value="LD18367P"/>
    <property type="match status" value="1"/>
</dbReference>
<keyword evidence="1" id="KW-0808">Transferase</keyword>
<dbReference type="CDD" id="cd04301">
    <property type="entry name" value="NAT_SF"/>
    <property type="match status" value="1"/>
</dbReference>
<dbReference type="PROSITE" id="PS51186">
    <property type="entry name" value="GNAT"/>
    <property type="match status" value="1"/>
</dbReference>
<dbReference type="GO" id="GO:0008080">
    <property type="term" value="F:N-acetyltransferase activity"/>
    <property type="evidence" value="ECO:0007669"/>
    <property type="project" value="InterPro"/>
</dbReference>
<comment type="caution">
    <text evidence="3">The sequence shown here is derived from an EMBL/GenBank/DDBJ whole genome shotgun (WGS) entry which is preliminary data.</text>
</comment>
<evidence type="ECO:0000259" key="2">
    <source>
        <dbReference type="PROSITE" id="PS51186"/>
    </source>
</evidence>
<dbReference type="InterPro" id="IPR016181">
    <property type="entry name" value="Acyl_CoA_acyltransferase"/>
</dbReference>
<evidence type="ECO:0000256" key="1">
    <source>
        <dbReference type="ARBA" id="ARBA00022679"/>
    </source>
</evidence>
<keyword evidence="4" id="KW-1185">Reference proteome</keyword>